<feature type="non-terminal residue" evidence="1">
    <location>
        <position position="1"/>
    </location>
</feature>
<proteinExistence type="predicted"/>
<gene>
    <name evidence="1" type="ORF">S06H3_07480</name>
</gene>
<evidence type="ECO:0000313" key="1">
    <source>
        <dbReference type="EMBL" id="GAH98825.1"/>
    </source>
</evidence>
<evidence type="ECO:0008006" key="2">
    <source>
        <dbReference type="Google" id="ProtNLM"/>
    </source>
</evidence>
<accession>X1KYV8</accession>
<protein>
    <recommendedName>
        <fullName evidence="2">Fibronectin type-III domain-containing protein</fullName>
    </recommendedName>
</protein>
<name>X1KYV8_9ZZZZ</name>
<organism evidence="1">
    <name type="scientific">marine sediment metagenome</name>
    <dbReference type="NCBI Taxonomy" id="412755"/>
    <lineage>
        <taxon>unclassified sequences</taxon>
        <taxon>metagenomes</taxon>
        <taxon>ecological metagenomes</taxon>
    </lineage>
</organism>
<dbReference type="AlphaFoldDB" id="X1KYV8"/>
<reference evidence="1" key="1">
    <citation type="journal article" date="2014" name="Front. Microbiol.">
        <title>High frequency of phylogenetically diverse reductive dehalogenase-homologous genes in deep subseafloor sedimentary metagenomes.</title>
        <authorList>
            <person name="Kawai M."/>
            <person name="Futagami T."/>
            <person name="Toyoda A."/>
            <person name="Takaki Y."/>
            <person name="Nishi S."/>
            <person name="Hori S."/>
            <person name="Arai W."/>
            <person name="Tsubouchi T."/>
            <person name="Morono Y."/>
            <person name="Uchiyama I."/>
            <person name="Ito T."/>
            <person name="Fujiyama A."/>
            <person name="Inagaki F."/>
            <person name="Takami H."/>
        </authorList>
    </citation>
    <scope>NUCLEOTIDE SEQUENCE</scope>
    <source>
        <strain evidence="1">Expedition CK06-06</strain>
    </source>
</reference>
<sequence length="67" mass="6854">VTTDPATGIEAAAATGNGNITDNGGTLYHFRAQAKNSAGTANGNDRTLATITPFVASRAYALSREEL</sequence>
<comment type="caution">
    <text evidence="1">The sequence shown here is derived from an EMBL/GenBank/DDBJ whole genome shotgun (WGS) entry which is preliminary data.</text>
</comment>
<dbReference type="EMBL" id="BARV01003035">
    <property type="protein sequence ID" value="GAH98825.1"/>
    <property type="molecule type" value="Genomic_DNA"/>
</dbReference>